<feature type="transmembrane region" description="Helical" evidence="1">
    <location>
        <begin position="67"/>
        <end position="86"/>
    </location>
</feature>
<dbReference type="Proteomes" id="UP001371218">
    <property type="component" value="Unassembled WGS sequence"/>
</dbReference>
<sequence length="95" mass="10204">MSAASMFIERSGPDMVSYGNLCGPSFSDPCLAPVLKGGFPIAFLFDSPGVSVEHELFVGEDMFQPKAFAWNTAIHALVIGLAVLMARRVRARNNG</sequence>
<keyword evidence="1" id="KW-0812">Transmembrane</keyword>
<keyword evidence="1" id="KW-1133">Transmembrane helix</keyword>
<dbReference type="RefSeq" id="WP_341427889.1">
    <property type="nucleotide sequence ID" value="NZ_JBBUTG010000016.1"/>
</dbReference>
<evidence type="ECO:0000313" key="2">
    <source>
        <dbReference type="EMBL" id="MEK8033467.1"/>
    </source>
</evidence>
<protein>
    <submittedName>
        <fullName evidence="2">Uncharacterized protein</fullName>
    </submittedName>
</protein>
<reference evidence="2 3" key="1">
    <citation type="submission" date="2024-04" db="EMBL/GenBank/DDBJ databases">
        <title>Novel species of the genus Ideonella isolated from streams.</title>
        <authorList>
            <person name="Lu H."/>
        </authorList>
    </citation>
    <scope>NUCLEOTIDE SEQUENCE [LARGE SCALE GENOMIC DNA]</scope>
    <source>
        <strain evidence="2 3">DXS29W</strain>
    </source>
</reference>
<keyword evidence="1" id="KW-0472">Membrane</keyword>
<gene>
    <name evidence="2" type="ORF">AACH06_21820</name>
</gene>
<evidence type="ECO:0000256" key="1">
    <source>
        <dbReference type="SAM" id="Phobius"/>
    </source>
</evidence>
<dbReference type="EMBL" id="JBBUTG010000016">
    <property type="protein sequence ID" value="MEK8033467.1"/>
    <property type="molecule type" value="Genomic_DNA"/>
</dbReference>
<organism evidence="2 3">
    <name type="scientific">Ideonella lacteola</name>
    <dbReference type="NCBI Taxonomy" id="2984193"/>
    <lineage>
        <taxon>Bacteria</taxon>
        <taxon>Pseudomonadati</taxon>
        <taxon>Pseudomonadota</taxon>
        <taxon>Betaproteobacteria</taxon>
        <taxon>Burkholderiales</taxon>
        <taxon>Sphaerotilaceae</taxon>
        <taxon>Ideonella</taxon>
    </lineage>
</organism>
<name>A0ABU9BX99_9BURK</name>
<keyword evidence="3" id="KW-1185">Reference proteome</keyword>
<comment type="caution">
    <text evidence="2">The sequence shown here is derived from an EMBL/GenBank/DDBJ whole genome shotgun (WGS) entry which is preliminary data.</text>
</comment>
<proteinExistence type="predicted"/>
<evidence type="ECO:0000313" key="3">
    <source>
        <dbReference type="Proteomes" id="UP001371218"/>
    </source>
</evidence>
<accession>A0ABU9BX99</accession>